<dbReference type="AlphaFoldDB" id="A0A6I4TZE2"/>
<protein>
    <recommendedName>
        <fullName evidence="3">Transferrin-binding protein B C-lobe/N-lobe beta-barrel domain-containing protein</fullName>
    </recommendedName>
</protein>
<evidence type="ECO:0000313" key="4">
    <source>
        <dbReference type="EMBL" id="MXO99733.1"/>
    </source>
</evidence>
<proteinExistence type="predicted"/>
<dbReference type="InterPro" id="IPR001677">
    <property type="entry name" value="TbpB_B_D"/>
</dbReference>
<dbReference type="PROSITE" id="PS51257">
    <property type="entry name" value="PROKAR_LIPOPROTEIN"/>
    <property type="match status" value="1"/>
</dbReference>
<dbReference type="InterPro" id="IPR011250">
    <property type="entry name" value="OMP/PagP_B-barrel"/>
</dbReference>
<dbReference type="OrthoDB" id="7562735at2"/>
<evidence type="ECO:0000256" key="2">
    <source>
        <dbReference type="SAM" id="SignalP"/>
    </source>
</evidence>
<feature type="domain" description="Transferrin-binding protein B C-lobe/N-lobe beta-barrel" evidence="3">
    <location>
        <begin position="200"/>
        <end position="330"/>
    </location>
</feature>
<dbReference type="Gene3D" id="2.40.160.90">
    <property type="match status" value="1"/>
</dbReference>
<accession>A0A6I4TZE2</accession>
<dbReference type="EMBL" id="WTYJ01000002">
    <property type="protein sequence ID" value="MXO99733.1"/>
    <property type="molecule type" value="Genomic_DNA"/>
</dbReference>
<comment type="caution">
    <text evidence="4">The sequence shown here is derived from an EMBL/GenBank/DDBJ whole genome shotgun (WGS) entry which is preliminary data.</text>
</comment>
<feature type="signal peptide" evidence="2">
    <location>
        <begin position="1"/>
        <end position="17"/>
    </location>
</feature>
<keyword evidence="2" id="KW-0732">Signal</keyword>
<gene>
    <name evidence="4" type="ORF">GRI97_12110</name>
</gene>
<evidence type="ECO:0000313" key="5">
    <source>
        <dbReference type="Proteomes" id="UP000469430"/>
    </source>
</evidence>
<name>A0A6I4TZE2_9SPHN</name>
<keyword evidence="5" id="KW-1185">Reference proteome</keyword>
<sequence>MKYTVMLTALLGTAMLAACGNDDKPTPAPTPAPTASTPAPSPEPTPEPTPTPTFTYKMLNELTGDQMFDTACSRVDFSDRAANFGAAPASFRTFGSNYTLGWTSTSDATLEDNSWYTYDGGKITSMLGGPTMLSSFTADPLRMQYAMRSEYGGNEPVIISAEYPASARHVQHVSQFIDRAWSGHSRQYCVFGAPTDIDDLPSSGVISYPSMGLTGTIYESGTRASDIRLASDGSSLTVDFAANTVTGSMKLQKRIRATADTAESWVDLAGTIPVSATIDRANRRIIGTTPPAGTSGNYGIHGWFFGPQAANIGFVFGDSVPAIGTFAASREVAPATSAARTR</sequence>
<evidence type="ECO:0000256" key="1">
    <source>
        <dbReference type="SAM" id="MobiDB-lite"/>
    </source>
</evidence>
<organism evidence="4 5">
    <name type="scientific">Croceibacterium xixiisoli</name>
    <dbReference type="NCBI Taxonomy" id="1476466"/>
    <lineage>
        <taxon>Bacteria</taxon>
        <taxon>Pseudomonadati</taxon>
        <taxon>Pseudomonadota</taxon>
        <taxon>Alphaproteobacteria</taxon>
        <taxon>Sphingomonadales</taxon>
        <taxon>Erythrobacteraceae</taxon>
        <taxon>Croceibacterium</taxon>
    </lineage>
</organism>
<dbReference type="SUPFAM" id="SSF56925">
    <property type="entry name" value="OMPA-like"/>
    <property type="match status" value="1"/>
</dbReference>
<feature type="compositionally biased region" description="Pro residues" evidence="1">
    <location>
        <begin position="39"/>
        <end position="51"/>
    </location>
</feature>
<feature type="region of interest" description="Disordered" evidence="1">
    <location>
        <begin position="21"/>
        <end position="51"/>
    </location>
</feature>
<evidence type="ECO:0000259" key="3">
    <source>
        <dbReference type="Pfam" id="PF01298"/>
    </source>
</evidence>
<dbReference type="RefSeq" id="WP_161391426.1">
    <property type="nucleotide sequence ID" value="NZ_JBHSCP010000001.1"/>
</dbReference>
<feature type="chain" id="PRO_5026074096" description="Transferrin-binding protein B C-lobe/N-lobe beta-barrel domain-containing protein" evidence="2">
    <location>
        <begin position="18"/>
        <end position="342"/>
    </location>
</feature>
<dbReference type="Pfam" id="PF01298">
    <property type="entry name" value="TbpB_B_D"/>
    <property type="match status" value="1"/>
</dbReference>
<reference evidence="4 5" key="1">
    <citation type="submission" date="2019-12" db="EMBL/GenBank/DDBJ databases">
        <title>Genomic-based taxomic classification of the family Erythrobacteraceae.</title>
        <authorList>
            <person name="Xu L."/>
        </authorList>
    </citation>
    <scope>NUCLEOTIDE SEQUENCE [LARGE SCALE GENOMIC DNA]</scope>
    <source>
        <strain evidence="4 5">S36</strain>
    </source>
</reference>
<dbReference type="Proteomes" id="UP000469430">
    <property type="component" value="Unassembled WGS sequence"/>
</dbReference>